<reference evidence="9 10" key="1">
    <citation type="journal article" date="2009" name="Stand. Genomic Sci.">
        <title>Complete genome sequence of Acidimicrobium ferrooxidans type strain (ICP).</title>
        <authorList>
            <person name="Clum A."/>
            <person name="Nolan M."/>
            <person name="Lang E."/>
            <person name="Glavina Del Rio T."/>
            <person name="Tice H."/>
            <person name="Copeland A."/>
            <person name="Cheng J.F."/>
            <person name="Lucas S."/>
            <person name="Chen F."/>
            <person name="Bruce D."/>
            <person name="Goodwin L."/>
            <person name="Pitluck S."/>
            <person name="Ivanova N."/>
            <person name="Mavrommatis K."/>
            <person name="Mikhailova N."/>
            <person name="Pati A."/>
            <person name="Chen A."/>
            <person name="Palaniappan K."/>
            <person name="Goker M."/>
            <person name="Spring S."/>
            <person name="Land M."/>
            <person name="Hauser L."/>
            <person name="Chang Y.J."/>
            <person name="Jeffries C.C."/>
            <person name="Chain P."/>
            <person name="Bristow J."/>
            <person name="Eisen J.A."/>
            <person name="Markowitz V."/>
            <person name="Hugenholtz P."/>
            <person name="Kyrpides N.C."/>
            <person name="Klenk H.P."/>
            <person name="Lapidus A."/>
        </authorList>
    </citation>
    <scope>NUCLEOTIDE SEQUENCE [LARGE SCALE GENOMIC DNA]</scope>
    <source>
        <strain evidence="10">DSM 10331 / JCM 15462 / NBRC 103882 / ICP</strain>
    </source>
</reference>
<keyword evidence="3" id="KW-0285">Flavoprotein</keyword>
<keyword evidence="4" id="KW-0274">FAD</keyword>
<evidence type="ECO:0000256" key="3">
    <source>
        <dbReference type="ARBA" id="ARBA00022630"/>
    </source>
</evidence>
<dbReference type="InterPro" id="IPR016169">
    <property type="entry name" value="FAD-bd_PCMH_sub2"/>
</dbReference>
<dbReference type="InterPro" id="IPR004113">
    <property type="entry name" value="FAD-bd_oxidored_4_C"/>
</dbReference>
<dbReference type="KEGG" id="afo:Afer_2002"/>
<keyword evidence="10" id="KW-1185">Reference proteome</keyword>
<dbReference type="EMBL" id="CP001631">
    <property type="protein sequence ID" value="ACU54904.1"/>
    <property type="molecule type" value="Genomic_DNA"/>
</dbReference>
<comment type="cofactor">
    <cofactor evidence="1">
        <name>FAD</name>
        <dbReference type="ChEBI" id="CHEBI:57692"/>
    </cofactor>
</comment>
<dbReference type="PROSITE" id="PS51387">
    <property type="entry name" value="FAD_PCMH"/>
    <property type="match status" value="1"/>
</dbReference>
<organism evidence="9 10">
    <name type="scientific">Acidimicrobium ferrooxidans (strain DSM 10331 / JCM 15462 / NBRC 103882 / ICP)</name>
    <dbReference type="NCBI Taxonomy" id="525909"/>
    <lineage>
        <taxon>Bacteria</taxon>
        <taxon>Bacillati</taxon>
        <taxon>Actinomycetota</taxon>
        <taxon>Acidimicrobiia</taxon>
        <taxon>Acidimicrobiales</taxon>
        <taxon>Acidimicrobiaceae</taxon>
        <taxon>Acidimicrobium</taxon>
    </lineage>
</organism>
<dbReference type="EC" id="1.1.2.4" evidence="7"/>
<dbReference type="PANTHER" id="PTHR11748">
    <property type="entry name" value="D-LACTATE DEHYDROGENASE"/>
    <property type="match status" value="1"/>
</dbReference>
<evidence type="ECO:0000256" key="6">
    <source>
        <dbReference type="ARBA" id="ARBA00023002"/>
    </source>
</evidence>
<dbReference type="STRING" id="525909.Afer_2002"/>
<evidence type="ECO:0000313" key="10">
    <source>
        <dbReference type="Proteomes" id="UP000000771"/>
    </source>
</evidence>
<evidence type="ECO:0000256" key="4">
    <source>
        <dbReference type="ARBA" id="ARBA00022827"/>
    </source>
</evidence>
<dbReference type="InterPro" id="IPR016166">
    <property type="entry name" value="FAD-bd_PCMH"/>
</dbReference>
<dbReference type="InterPro" id="IPR036318">
    <property type="entry name" value="FAD-bd_PCMH-like_sf"/>
</dbReference>
<sequence length="504" mass="54478">MSLAVGLDEGLVAELSAIVGPDRVRTDAGARLARTRVPAPFPVHRWREHLPQVVVLPHTTEEVSAILALANERRVPVVARAGGTGLTDGAVPEHGGILLDMKGFGQIYEIDPLRRTATVGVGVNMLKLNEALAPFGLFYPDDPASYPTSLVGGRIGTSGWSLIGARFGHTRDLVLSFLCVLADGRVVRIGDGGGPKISKSSTGLSLKQLFMGHQGTLGIATEVTLKLYPKPEAELSLFWGFARYEDAHQCVDALAGAGVATFAGAVLFDEAKVAYLRRDDEAYIPQPASVRSVVCTALYGWEDEVRAGGRRLWRIAADLGGRYLGDEISQGDWASRHDRYATPLHGRRLDGTVVPMGWHCEDAALNHPEIVSVTRQWHAIVEELRRRYDAFDDWGTFAYTSADTGVDYLVEIDVGIWEQVLDDGMWDAWVEAKRAIARVAVGAGGSISACHGACRAGDVDVVPEELEGSLAIMDAIEEALDPHGILNPGKYHFRKGNVFQGGQL</sequence>
<dbReference type="InterPro" id="IPR006094">
    <property type="entry name" value="Oxid_FAD_bind_N"/>
</dbReference>
<gene>
    <name evidence="9" type="ordered locus">Afer_2002</name>
</gene>
<dbReference type="GO" id="GO:1903457">
    <property type="term" value="P:lactate catabolic process"/>
    <property type="evidence" value="ECO:0007669"/>
    <property type="project" value="TreeGrafter"/>
</dbReference>
<dbReference type="GO" id="GO:0071949">
    <property type="term" value="F:FAD binding"/>
    <property type="evidence" value="ECO:0007669"/>
    <property type="project" value="InterPro"/>
</dbReference>
<keyword evidence="5" id="KW-0809">Transit peptide</keyword>
<evidence type="ECO:0000259" key="8">
    <source>
        <dbReference type="PROSITE" id="PS51387"/>
    </source>
</evidence>
<evidence type="ECO:0000256" key="5">
    <source>
        <dbReference type="ARBA" id="ARBA00022946"/>
    </source>
</evidence>
<dbReference type="GO" id="GO:0004458">
    <property type="term" value="F:D-lactate dehydrogenase (cytochrome) activity"/>
    <property type="evidence" value="ECO:0007669"/>
    <property type="project" value="UniProtKB-EC"/>
</dbReference>
<dbReference type="Gene3D" id="3.30.465.10">
    <property type="match status" value="1"/>
</dbReference>
<evidence type="ECO:0000256" key="1">
    <source>
        <dbReference type="ARBA" id="ARBA00001974"/>
    </source>
</evidence>
<dbReference type="AlphaFoldDB" id="C7M2B5"/>
<dbReference type="OrthoDB" id="9811557at2"/>
<name>C7M2B5_ACIFD</name>
<dbReference type="HOGENOM" id="CLU_017779_9_1_11"/>
<dbReference type="RefSeq" id="WP_015799380.1">
    <property type="nucleotide sequence ID" value="NC_013124.1"/>
</dbReference>
<keyword evidence="6" id="KW-0560">Oxidoreductase</keyword>
<comment type="similarity">
    <text evidence="2">Belongs to the FAD-binding oxidoreductase/transferase type 4 family.</text>
</comment>
<dbReference type="InterPro" id="IPR016171">
    <property type="entry name" value="Vanillyl_alc_oxidase_C-sub2"/>
</dbReference>
<dbReference type="Gene3D" id="1.10.45.10">
    <property type="entry name" value="Vanillyl-alcohol Oxidase, Chain A, domain 4"/>
    <property type="match status" value="1"/>
</dbReference>
<proteinExistence type="inferred from homology"/>
<feature type="domain" description="FAD-binding PCMH-type" evidence="8">
    <location>
        <begin position="47"/>
        <end position="230"/>
    </location>
</feature>
<dbReference type="Pfam" id="PF01565">
    <property type="entry name" value="FAD_binding_4"/>
    <property type="match status" value="1"/>
</dbReference>
<dbReference type="Proteomes" id="UP000000771">
    <property type="component" value="Chromosome"/>
</dbReference>
<protein>
    <recommendedName>
        <fullName evidence="7">D-lactate dehydrogenase (cytochrome)</fullName>
        <ecNumber evidence="7">1.1.2.4</ecNumber>
    </recommendedName>
</protein>
<dbReference type="SUPFAM" id="SSF56176">
    <property type="entry name" value="FAD-binding/transporter-associated domain-like"/>
    <property type="match status" value="1"/>
</dbReference>
<dbReference type="eggNOG" id="COG0277">
    <property type="taxonomic scope" value="Bacteria"/>
</dbReference>
<accession>C7M2B5</accession>
<dbReference type="Pfam" id="PF02913">
    <property type="entry name" value="FAD-oxidase_C"/>
    <property type="match status" value="1"/>
</dbReference>
<dbReference type="InterPro" id="IPR016164">
    <property type="entry name" value="FAD-linked_Oxase-like_C"/>
</dbReference>
<evidence type="ECO:0000256" key="7">
    <source>
        <dbReference type="ARBA" id="ARBA00038897"/>
    </source>
</evidence>
<evidence type="ECO:0000313" key="9">
    <source>
        <dbReference type="EMBL" id="ACU54904.1"/>
    </source>
</evidence>
<dbReference type="PANTHER" id="PTHR11748:SF111">
    <property type="entry name" value="D-LACTATE DEHYDROGENASE, MITOCHONDRIAL-RELATED"/>
    <property type="match status" value="1"/>
</dbReference>
<dbReference type="SUPFAM" id="SSF55103">
    <property type="entry name" value="FAD-linked oxidases, C-terminal domain"/>
    <property type="match status" value="1"/>
</dbReference>
<evidence type="ECO:0000256" key="2">
    <source>
        <dbReference type="ARBA" id="ARBA00008000"/>
    </source>
</evidence>
<dbReference type="GO" id="GO:0008720">
    <property type="term" value="F:D-lactate dehydrogenase (NAD+) activity"/>
    <property type="evidence" value="ECO:0007669"/>
    <property type="project" value="TreeGrafter"/>
</dbReference>